<sequence>MNKKPHSGNLSDTCFRNPAKFENKSFQIASKGKLFFYREIHLLLER</sequence>
<dbReference type="EMBL" id="KK107012">
    <property type="protein sequence ID" value="EZA62949.1"/>
    <property type="molecule type" value="Genomic_DNA"/>
</dbReference>
<keyword evidence="2" id="KW-1185">Reference proteome</keyword>
<name>A0A026X625_OOCBI</name>
<organism evidence="1 2">
    <name type="scientific">Ooceraea biroi</name>
    <name type="common">Clonal raider ant</name>
    <name type="synonym">Cerapachys biroi</name>
    <dbReference type="NCBI Taxonomy" id="2015173"/>
    <lineage>
        <taxon>Eukaryota</taxon>
        <taxon>Metazoa</taxon>
        <taxon>Ecdysozoa</taxon>
        <taxon>Arthropoda</taxon>
        <taxon>Hexapoda</taxon>
        <taxon>Insecta</taxon>
        <taxon>Pterygota</taxon>
        <taxon>Neoptera</taxon>
        <taxon>Endopterygota</taxon>
        <taxon>Hymenoptera</taxon>
        <taxon>Apocrita</taxon>
        <taxon>Aculeata</taxon>
        <taxon>Formicoidea</taxon>
        <taxon>Formicidae</taxon>
        <taxon>Dorylinae</taxon>
        <taxon>Ooceraea</taxon>
    </lineage>
</organism>
<protein>
    <submittedName>
        <fullName evidence="1">Uncharacterized protein</fullName>
    </submittedName>
</protein>
<accession>A0A026X625</accession>
<dbReference type="AlphaFoldDB" id="A0A026X625"/>
<reference evidence="1 2" key="1">
    <citation type="journal article" date="2014" name="Curr. Biol.">
        <title>The genome of the clonal raider ant Cerapachys biroi.</title>
        <authorList>
            <person name="Oxley P.R."/>
            <person name="Ji L."/>
            <person name="Fetter-Pruneda I."/>
            <person name="McKenzie S.K."/>
            <person name="Li C."/>
            <person name="Hu H."/>
            <person name="Zhang G."/>
            <person name="Kronauer D.J."/>
        </authorList>
    </citation>
    <scope>NUCLEOTIDE SEQUENCE [LARGE SCALE GENOMIC DNA]</scope>
</reference>
<proteinExistence type="predicted"/>
<dbReference type="Proteomes" id="UP000053097">
    <property type="component" value="Unassembled WGS sequence"/>
</dbReference>
<evidence type="ECO:0000313" key="1">
    <source>
        <dbReference type="EMBL" id="EZA62949.1"/>
    </source>
</evidence>
<evidence type="ECO:0000313" key="2">
    <source>
        <dbReference type="Proteomes" id="UP000053097"/>
    </source>
</evidence>
<gene>
    <name evidence="1" type="ORF">X777_15542</name>
</gene>